<keyword evidence="2" id="KW-1133">Transmembrane helix</keyword>
<evidence type="ECO:0000313" key="4">
    <source>
        <dbReference type="Proteomes" id="UP000708208"/>
    </source>
</evidence>
<feature type="region of interest" description="Disordered" evidence="1">
    <location>
        <begin position="193"/>
        <end position="242"/>
    </location>
</feature>
<keyword evidence="2" id="KW-0812">Transmembrane</keyword>
<reference evidence="3" key="1">
    <citation type="submission" date="2021-06" db="EMBL/GenBank/DDBJ databases">
        <authorList>
            <person name="Hodson N. C."/>
            <person name="Mongue J. A."/>
            <person name="Jaron S. K."/>
        </authorList>
    </citation>
    <scope>NUCLEOTIDE SEQUENCE</scope>
</reference>
<dbReference type="OrthoDB" id="8248355at2759"/>
<organism evidence="3 4">
    <name type="scientific">Allacma fusca</name>
    <dbReference type="NCBI Taxonomy" id="39272"/>
    <lineage>
        <taxon>Eukaryota</taxon>
        <taxon>Metazoa</taxon>
        <taxon>Ecdysozoa</taxon>
        <taxon>Arthropoda</taxon>
        <taxon>Hexapoda</taxon>
        <taxon>Collembola</taxon>
        <taxon>Symphypleona</taxon>
        <taxon>Sminthuridae</taxon>
        <taxon>Allacma</taxon>
    </lineage>
</organism>
<evidence type="ECO:0000313" key="3">
    <source>
        <dbReference type="EMBL" id="CAG7733572.1"/>
    </source>
</evidence>
<dbReference type="AlphaFoldDB" id="A0A8J2K7Q9"/>
<feature type="non-terminal residue" evidence="3">
    <location>
        <position position="1"/>
    </location>
</feature>
<comment type="caution">
    <text evidence="3">The sequence shown here is derived from an EMBL/GenBank/DDBJ whole genome shotgun (WGS) entry which is preliminary data.</text>
</comment>
<gene>
    <name evidence="3" type="ORF">AFUS01_LOCUS22006</name>
</gene>
<keyword evidence="2" id="KW-0472">Membrane</keyword>
<keyword evidence="4" id="KW-1185">Reference proteome</keyword>
<feature type="transmembrane region" description="Helical" evidence="2">
    <location>
        <begin position="31"/>
        <end position="51"/>
    </location>
</feature>
<feature type="transmembrane region" description="Helical" evidence="2">
    <location>
        <begin position="156"/>
        <end position="180"/>
    </location>
</feature>
<dbReference type="EMBL" id="CAJVCH010251167">
    <property type="protein sequence ID" value="CAG7733572.1"/>
    <property type="molecule type" value="Genomic_DNA"/>
</dbReference>
<feature type="compositionally biased region" description="Low complexity" evidence="1">
    <location>
        <begin position="233"/>
        <end position="242"/>
    </location>
</feature>
<feature type="transmembrane region" description="Helical" evidence="2">
    <location>
        <begin position="127"/>
        <end position="150"/>
    </location>
</feature>
<dbReference type="Proteomes" id="UP000708208">
    <property type="component" value="Unassembled WGS sequence"/>
</dbReference>
<protein>
    <submittedName>
        <fullName evidence="3">Uncharacterized protein</fullName>
    </submittedName>
</protein>
<sequence length="242" mass="26710">QLHLFYTQVDPSTNFLMKACFCIPLSQAVRLVALTSILAGIIVASVSSWVLHKSMQAVKNPTKTTAENLLYQVNTFFGGTTGLYDLDVIFRILIYNSATALVGGFLQFLMSFWLLMASVRGGRNMALIWVIVHIFIMVAIGGSFLCIMTNELQITIALQVFLPITGMDFLFIIYSSWIVFSFSRGDDDDDDDSIGRGQTFFGSPGVNVSVTESKPPKEEPIRAPRRAAKAAEARAPAMQTDF</sequence>
<evidence type="ECO:0000256" key="1">
    <source>
        <dbReference type="SAM" id="MobiDB-lite"/>
    </source>
</evidence>
<accession>A0A8J2K7Q9</accession>
<name>A0A8J2K7Q9_9HEXA</name>
<proteinExistence type="predicted"/>
<evidence type="ECO:0000256" key="2">
    <source>
        <dbReference type="SAM" id="Phobius"/>
    </source>
</evidence>
<feature type="transmembrane region" description="Helical" evidence="2">
    <location>
        <begin position="92"/>
        <end position="115"/>
    </location>
</feature>